<dbReference type="Proteomes" id="UP001151079">
    <property type="component" value="Unassembled WGS sequence"/>
</dbReference>
<dbReference type="EMBL" id="JAOZEW010000014">
    <property type="protein sequence ID" value="MCV9928778.1"/>
    <property type="molecule type" value="Genomic_DNA"/>
</dbReference>
<accession>A0A9X2ZJI7</accession>
<reference evidence="2" key="1">
    <citation type="submission" date="2022-10" db="EMBL/GenBank/DDBJ databases">
        <title>Two novel species of Flavobacterium.</title>
        <authorList>
            <person name="Liu Q."/>
            <person name="Xin Y.-H."/>
        </authorList>
    </citation>
    <scope>NUCLEOTIDE SEQUENCE</scope>
    <source>
        <strain evidence="2">LS1R49</strain>
    </source>
</reference>
<feature type="transmembrane region" description="Helical" evidence="1">
    <location>
        <begin position="16"/>
        <end position="35"/>
    </location>
</feature>
<name>A0A9X2ZJI7_9FLAO</name>
<keyword evidence="1" id="KW-0812">Transmembrane</keyword>
<feature type="transmembrane region" description="Helical" evidence="1">
    <location>
        <begin position="47"/>
        <end position="69"/>
    </location>
</feature>
<sequence>MENKDRIEIAMSKGKLIKFLFFSVLFLIGSLWILLCQPEVNNLILDNFILKNGAAILGILMGLGGIYFFTKKIFDKKPGVVIDSIGIIDNSSGVSIGRIPWSDVMGVIERTVITQKFVTIFLKNPEDYIDKQTNSLKKKMIKMNFKESGSPVSISANGLKIPFIELKYIITQKFEEFQANKTLD</sequence>
<evidence type="ECO:0000313" key="3">
    <source>
        <dbReference type="Proteomes" id="UP001151079"/>
    </source>
</evidence>
<keyword evidence="3" id="KW-1185">Reference proteome</keyword>
<dbReference type="InterPro" id="IPR048136">
    <property type="entry name" value="STM3941-like"/>
</dbReference>
<organism evidence="2 3">
    <name type="scientific">Flavobacterium shii</name>
    <dbReference type="NCBI Taxonomy" id="2987687"/>
    <lineage>
        <taxon>Bacteria</taxon>
        <taxon>Pseudomonadati</taxon>
        <taxon>Bacteroidota</taxon>
        <taxon>Flavobacteriia</taxon>
        <taxon>Flavobacteriales</taxon>
        <taxon>Flavobacteriaceae</taxon>
        <taxon>Flavobacterium</taxon>
    </lineage>
</organism>
<keyword evidence="1" id="KW-0472">Membrane</keyword>
<evidence type="ECO:0000313" key="2">
    <source>
        <dbReference type="EMBL" id="MCV9928778.1"/>
    </source>
</evidence>
<dbReference type="RefSeq" id="WP_264206887.1">
    <property type="nucleotide sequence ID" value="NZ_JAOZEW010000014.1"/>
</dbReference>
<evidence type="ECO:0000256" key="1">
    <source>
        <dbReference type="SAM" id="Phobius"/>
    </source>
</evidence>
<protein>
    <submittedName>
        <fullName evidence="2">Uncharacterized protein</fullName>
    </submittedName>
</protein>
<keyword evidence="1" id="KW-1133">Transmembrane helix</keyword>
<dbReference type="NCBIfam" id="NF041635">
    <property type="entry name" value="STM3941_fam"/>
    <property type="match status" value="1"/>
</dbReference>
<proteinExistence type="predicted"/>
<dbReference type="AlphaFoldDB" id="A0A9X2ZJI7"/>
<gene>
    <name evidence="2" type="ORF">OIU83_13995</name>
</gene>
<comment type="caution">
    <text evidence="2">The sequence shown here is derived from an EMBL/GenBank/DDBJ whole genome shotgun (WGS) entry which is preliminary data.</text>
</comment>